<dbReference type="Proteomes" id="UP001229955">
    <property type="component" value="Chromosome"/>
</dbReference>
<dbReference type="PANTHER" id="PTHR30026">
    <property type="entry name" value="OUTER MEMBRANE PROTEIN TOLC"/>
    <property type="match status" value="1"/>
</dbReference>
<dbReference type="InterPro" id="IPR051906">
    <property type="entry name" value="TolC-like"/>
</dbReference>
<dbReference type="GO" id="GO:0009279">
    <property type="term" value="C:cell outer membrane"/>
    <property type="evidence" value="ECO:0007669"/>
    <property type="project" value="UniProtKB-SubCell"/>
</dbReference>
<protein>
    <submittedName>
        <fullName evidence="10">TolC family protein</fullName>
    </submittedName>
</protein>
<keyword evidence="6" id="KW-0472">Membrane</keyword>
<evidence type="ECO:0000256" key="1">
    <source>
        <dbReference type="ARBA" id="ARBA00004442"/>
    </source>
</evidence>
<keyword evidence="3" id="KW-0813">Transport</keyword>
<keyword evidence="8" id="KW-0732">Signal</keyword>
<evidence type="ECO:0000256" key="7">
    <source>
        <dbReference type="ARBA" id="ARBA00023237"/>
    </source>
</evidence>
<evidence type="ECO:0000313" key="11">
    <source>
        <dbReference type="Proteomes" id="UP001229955"/>
    </source>
</evidence>
<dbReference type="GO" id="GO:0015288">
    <property type="term" value="F:porin activity"/>
    <property type="evidence" value="ECO:0007669"/>
    <property type="project" value="TreeGrafter"/>
</dbReference>
<comment type="subcellular location">
    <subcellularLocation>
        <location evidence="1">Cell outer membrane</location>
    </subcellularLocation>
</comment>
<evidence type="ECO:0000256" key="5">
    <source>
        <dbReference type="ARBA" id="ARBA00022692"/>
    </source>
</evidence>
<dbReference type="EMBL" id="CP130613">
    <property type="protein sequence ID" value="WKW14591.1"/>
    <property type="molecule type" value="Genomic_DNA"/>
</dbReference>
<sequence length="447" mass="48219">MRLLLSFLLAASVSAAAHAQVAAGGTLTLEQALDIASRNNPAYQQAVLGRTRAQAQVRSAYGNFLPSADGSFSLGFREGRPQNFGGINIGATSDILSSSWNLSARSGLSWNTFNQIKRANAGLDAADADVAAARFNLRAQVTQQFLLALQTQARAAFQDTLVSQQRLQLELAQARAGVGTLTSLDVKRAEVGLGQQEVAALRARNTAEVAKLQLFQQLGVAMPAGLTLLADLPMSAPTFTAEDLMTQARAANPTLKAVQARERVAVAGLRSARGEYTPTLNFSANVSAFTQKVVDLPPTATPGQIAENRRYPFDFTRNPYSLSMGLSLPIFDGLGRESRLQEANAAREEAVYSVRRQELQLTADVTSAFVSLQAAFQAAELQARNATTAREALQLAEERYRVGASTFVDLTTARAEYERAETDRIDAVYEYHRAYAALENAVGRTLR</sequence>
<evidence type="ECO:0000256" key="3">
    <source>
        <dbReference type="ARBA" id="ARBA00022448"/>
    </source>
</evidence>
<accession>A0AA49Q4A7</accession>
<evidence type="ECO:0000256" key="4">
    <source>
        <dbReference type="ARBA" id="ARBA00022452"/>
    </source>
</evidence>
<evidence type="ECO:0000256" key="6">
    <source>
        <dbReference type="ARBA" id="ARBA00023136"/>
    </source>
</evidence>
<dbReference type="AlphaFoldDB" id="A0AA49Q7B2"/>
<dbReference type="Pfam" id="PF02321">
    <property type="entry name" value="OEP"/>
    <property type="match status" value="2"/>
</dbReference>
<organism evidence="10 11">
    <name type="scientific">Pseudogemmatithrix spongiicola</name>
    <dbReference type="NCBI Taxonomy" id="3062599"/>
    <lineage>
        <taxon>Bacteria</taxon>
        <taxon>Pseudomonadati</taxon>
        <taxon>Gemmatimonadota</taxon>
        <taxon>Gemmatimonadia</taxon>
        <taxon>Gemmatimonadales</taxon>
        <taxon>Gemmatimonadaceae</taxon>
        <taxon>Pseudogemmatithrix</taxon>
    </lineage>
</organism>
<evidence type="ECO:0000313" key="10">
    <source>
        <dbReference type="EMBL" id="WKW14591.1"/>
    </source>
</evidence>
<dbReference type="InterPro" id="IPR003423">
    <property type="entry name" value="OMP_efflux"/>
</dbReference>
<keyword evidence="7" id="KW-0998">Cell outer membrane</keyword>
<evidence type="ECO:0000256" key="2">
    <source>
        <dbReference type="ARBA" id="ARBA00007613"/>
    </source>
</evidence>
<accession>A0AA49Q7B2</accession>
<dbReference type="EMBL" id="CP130612">
    <property type="protein sequence ID" value="WKW11681.1"/>
    <property type="molecule type" value="Genomic_DNA"/>
</dbReference>
<keyword evidence="4" id="KW-1134">Transmembrane beta strand</keyword>
<evidence type="ECO:0000313" key="9">
    <source>
        <dbReference type="EMBL" id="WKW11681.1"/>
    </source>
</evidence>
<dbReference type="GO" id="GO:0015562">
    <property type="term" value="F:efflux transmembrane transporter activity"/>
    <property type="evidence" value="ECO:0007669"/>
    <property type="project" value="InterPro"/>
</dbReference>
<feature type="chain" id="PRO_5041307593" evidence="8">
    <location>
        <begin position="20"/>
        <end position="447"/>
    </location>
</feature>
<feature type="signal peptide" evidence="8">
    <location>
        <begin position="1"/>
        <end position="19"/>
    </location>
</feature>
<proteinExistence type="inferred from homology"/>
<dbReference type="SUPFAM" id="SSF56954">
    <property type="entry name" value="Outer membrane efflux proteins (OEP)"/>
    <property type="match status" value="1"/>
</dbReference>
<comment type="similarity">
    <text evidence="2">Belongs to the outer membrane factor (OMF) (TC 1.B.17) family.</text>
</comment>
<evidence type="ECO:0000256" key="8">
    <source>
        <dbReference type="SAM" id="SignalP"/>
    </source>
</evidence>
<dbReference type="Gene3D" id="1.20.1600.10">
    <property type="entry name" value="Outer membrane efflux proteins (OEP)"/>
    <property type="match status" value="1"/>
</dbReference>
<keyword evidence="5" id="KW-0812">Transmembrane</keyword>
<reference evidence="10" key="1">
    <citation type="submission" date="2023-07" db="EMBL/GenBank/DDBJ databases">
        <authorList>
            <person name="Haufschild T."/>
            <person name="Kallscheuer N."/>
            <person name="Hammer J."/>
            <person name="Kohn T."/>
            <person name="Kabuu M."/>
            <person name="Jogler M."/>
            <person name="Wohfarth N."/>
            <person name="Heuer A."/>
            <person name="Rohde M."/>
            <person name="van Teeseling M.C.F."/>
            <person name="Jogler C."/>
        </authorList>
    </citation>
    <scope>NUCLEOTIDE SEQUENCE</scope>
    <source>
        <strain evidence="9">Strain 138</strain>
        <strain evidence="10">Strain 318</strain>
    </source>
</reference>
<keyword evidence="11" id="KW-1185">Reference proteome</keyword>
<dbReference type="GO" id="GO:1990281">
    <property type="term" value="C:efflux pump complex"/>
    <property type="evidence" value="ECO:0007669"/>
    <property type="project" value="TreeGrafter"/>
</dbReference>
<name>A0AA49Q7B2_9BACT</name>
<dbReference type="PANTHER" id="PTHR30026:SF20">
    <property type="entry name" value="OUTER MEMBRANE PROTEIN TOLC"/>
    <property type="match status" value="1"/>
</dbReference>
<gene>
    <name evidence="9" type="ORF">Strain138_000938</name>
    <name evidence="10" type="ORF">Strain318_000938</name>
</gene>
<dbReference type="KEGG" id="pspc:Strain318_000938"/>
<dbReference type="RefSeq" id="WP_367887378.1">
    <property type="nucleotide sequence ID" value="NZ_CP130612.1"/>
</dbReference>